<dbReference type="SUPFAM" id="SSF46689">
    <property type="entry name" value="Homeodomain-like"/>
    <property type="match status" value="2"/>
</dbReference>
<dbReference type="Gene3D" id="2.60.120.280">
    <property type="entry name" value="Regulatory protein AraC"/>
    <property type="match status" value="1"/>
</dbReference>
<evidence type="ECO:0000256" key="3">
    <source>
        <dbReference type="ARBA" id="ARBA00023163"/>
    </source>
</evidence>
<dbReference type="InterPro" id="IPR020449">
    <property type="entry name" value="Tscrpt_reg_AraC-type_HTH"/>
</dbReference>
<evidence type="ECO:0000259" key="4">
    <source>
        <dbReference type="PROSITE" id="PS01124"/>
    </source>
</evidence>
<dbReference type="SMART" id="SM00342">
    <property type="entry name" value="HTH_ARAC"/>
    <property type="match status" value="1"/>
</dbReference>
<evidence type="ECO:0000256" key="1">
    <source>
        <dbReference type="ARBA" id="ARBA00023015"/>
    </source>
</evidence>
<dbReference type="RefSeq" id="WP_092362859.1">
    <property type="nucleotide sequence ID" value="NZ_CATZMQ010000009.1"/>
</dbReference>
<feature type="domain" description="HTH araC/xylS-type" evidence="4">
    <location>
        <begin position="177"/>
        <end position="275"/>
    </location>
</feature>
<organism evidence="5 6">
    <name type="scientific">Enterocloster lavalensis</name>
    <dbReference type="NCBI Taxonomy" id="460384"/>
    <lineage>
        <taxon>Bacteria</taxon>
        <taxon>Bacillati</taxon>
        <taxon>Bacillota</taxon>
        <taxon>Clostridia</taxon>
        <taxon>Lachnospirales</taxon>
        <taxon>Lachnospiraceae</taxon>
        <taxon>Enterocloster</taxon>
    </lineage>
</organism>
<dbReference type="InterPro" id="IPR018062">
    <property type="entry name" value="HTH_AraC-typ_CS"/>
</dbReference>
<dbReference type="PROSITE" id="PS00041">
    <property type="entry name" value="HTH_ARAC_FAMILY_1"/>
    <property type="match status" value="1"/>
</dbReference>
<proteinExistence type="predicted"/>
<dbReference type="InterPro" id="IPR037923">
    <property type="entry name" value="HTH-like"/>
</dbReference>
<evidence type="ECO:0000313" key="6">
    <source>
        <dbReference type="Proteomes" id="UP000198508"/>
    </source>
</evidence>
<dbReference type="PRINTS" id="PR00032">
    <property type="entry name" value="HTHARAC"/>
</dbReference>
<dbReference type="EMBL" id="FOIM01000008">
    <property type="protein sequence ID" value="SET55491.1"/>
    <property type="molecule type" value="Genomic_DNA"/>
</dbReference>
<keyword evidence="6" id="KW-1185">Reference proteome</keyword>
<gene>
    <name evidence="5" type="ORF">SAMN05216313_10895</name>
</gene>
<dbReference type="GO" id="GO:0043565">
    <property type="term" value="F:sequence-specific DNA binding"/>
    <property type="evidence" value="ECO:0007669"/>
    <property type="project" value="InterPro"/>
</dbReference>
<dbReference type="InterPro" id="IPR009057">
    <property type="entry name" value="Homeodomain-like_sf"/>
</dbReference>
<evidence type="ECO:0000256" key="2">
    <source>
        <dbReference type="ARBA" id="ARBA00023125"/>
    </source>
</evidence>
<keyword evidence="1" id="KW-0805">Transcription regulation</keyword>
<dbReference type="GeneID" id="93278092"/>
<dbReference type="Proteomes" id="UP000198508">
    <property type="component" value="Unassembled WGS sequence"/>
</dbReference>
<dbReference type="InterPro" id="IPR018060">
    <property type="entry name" value="HTH_AraC"/>
</dbReference>
<dbReference type="AlphaFoldDB" id="A0A1I0FBI3"/>
<dbReference type="Pfam" id="PF12833">
    <property type="entry name" value="HTH_18"/>
    <property type="match status" value="1"/>
</dbReference>
<dbReference type="PANTHER" id="PTHR43280:SF30">
    <property type="entry name" value="MMSAB OPERON REGULATORY PROTEIN"/>
    <property type="match status" value="1"/>
</dbReference>
<dbReference type="SUPFAM" id="SSF51215">
    <property type="entry name" value="Regulatory protein AraC"/>
    <property type="match status" value="1"/>
</dbReference>
<accession>A0A1I0FBI3</accession>
<protein>
    <submittedName>
        <fullName evidence="5">AraC-type DNA-binding protein</fullName>
    </submittedName>
</protein>
<dbReference type="Pfam" id="PF02311">
    <property type="entry name" value="AraC_binding"/>
    <property type="match status" value="1"/>
</dbReference>
<name>A0A1I0FBI3_9FIRM</name>
<sequence length="286" mass="32855">MKGHEYKYSFKNQFRTMASMSVYRTGHQQCSGGYHRGLEVRDFYLIHFVMEGGGVYTLNGKQHPVRKGQAFLIYPSMPIDYQADAVDPWEFCWVGFNGNDARLLMNATGFTPQNPVITLKDPERMEELLMNIYRCRGHHPHEFINMTAKLYELLAFLIQEASDPMPAQSRTGVEHVQRACDFIASHYQDPITINDIAGHVGICRSRLYRVFKAHLSISPLQYLTEFRLREACNLMNRQKATVKEVAYAAGFSDPLYFSTVFKKSLGQSPKEYMKSSKGDDTYVTKQ</sequence>
<keyword evidence="2 5" id="KW-0238">DNA-binding</keyword>
<dbReference type="InterPro" id="IPR003313">
    <property type="entry name" value="AraC-bd"/>
</dbReference>
<evidence type="ECO:0000313" key="5">
    <source>
        <dbReference type="EMBL" id="SET55491.1"/>
    </source>
</evidence>
<dbReference type="PROSITE" id="PS01124">
    <property type="entry name" value="HTH_ARAC_FAMILY_2"/>
    <property type="match status" value="1"/>
</dbReference>
<dbReference type="PANTHER" id="PTHR43280">
    <property type="entry name" value="ARAC-FAMILY TRANSCRIPTIONAL REGULATOR"/>
    <property type="match status" value="1"/>
</dbReference>
<keyword evidence="3" id="KW-0804">Transcription</keyword>
<dbReference type="GO" id="GO:0003700">
    <property type="term" value="F:DNA-binding transcription factor activity"/>
    <property type="evidence" value="ECO:0007669"/>
    <property type="project" value="InterPro"/>
</dbReference>
<dbReference type="STRING" id="460384.SAMN05216313_10895"/>
<dbReference type="CDD" id="cd06986">
    <property type="entry name" value="cupin_MmsR-like_N"/>
    <property type="match status" value="1"/>
</dbReference>
<reference evidence="6" key="1">
    <citation type="submission" date="2016-10" db="EMBL/GenBank/DDBJ databases">
        <authorList>
            <person name="Varghese N."/>
            <person name="Submissions S."/>
        </authorList>
    </citation>
    <scope>NUCLEOTIDE SEQUENCE [LARGE SCALE GENOMIC DNA]</scope>
    <source>
        <strain evidence="6">NLAE-zl-G277</strain>
    </source>
</reference>
<dbReference type="Gene3D" id="1.10.10.60">
    <property type="entry name" value="Homeodomain-like"/>
    <property type="match status" value="2"/>
</dbReference>